<evidence type="ECO:0000256" key="12">
    <source>
        <dbReference type="RuleBase" id="RU000592"/>
    </source>
</evidence>
<dbReference type="InterPro" id="IPR046336">
    <property type="entry name" value="Lon_prtase_N_sf"/>
</dbReference>
<comment type="caution">
    <text evidence="15">The sequence shown here is derived from an EMBL/GenBank/DDBJ whole genome shotgun (WGS) entry which is preliminary data.</text>
</comment>
<evidence type="ECO:0000313" key="16">
    <source>
        <dbReference type="Proteomes" id="UP000033140"/>
    </source>
</evidence>
<feature type="domain" description="Lon proteolytic" evidence="13">
    <location>
        <begin position="723"/>
        <end position="911"/>
    </location>
</feature>
<dbReference type="PRINTS" id="PR00830">
    <property type="entry name" value="ENDOLAPTASE"/>
</dbReference>
<evidence type="ECO:0000256" key="2">
    <source>
        <dbReference type="ARBA" id="ARBA00022741"/>
    </source>
</evidence>
<keyword evidence="16" id="KW-1185">Reference proteome</keyword>
<dbReference type="GO" id="GO:0005524">
    <property type="term" value="F:ATP binding"/>
    <property type="evidence" value="ECO:0007669"/>
    <property type="project" value="UniProtKB-KW"/>
</dbReference>
<dbReference type="Gene3D" id="3.30.230.10">
    <property type="match status" value="1"/>
</dbReference>
<dbReference type="Gene3D" id="1.20.58.1480">
    <property type="match status" value="1"/>
</dbReference>
<evidence type="ECO:0000256" key="6">
    <source>
        <dbReference type="ARBA" id="ARBA00023140"/>
    </source>
</evidence>
<dbReference type="SUPFAM" id="SSF52540">
    <property type="entry name" value="P-loop containing nucleoside triphosphate hydrolases"/>
    <property type="match status" value="1"/>
</dbReference>
<dbReference type="FunFam" id="3.30.230.10:FF:000039">
    <property type="entry name" value="Lon protease homolog 2, peroxisomal"/>
    <property type="match status" value="1"/>
</dbReference>
<dbReference type="InterPro" id="IPR015947">
    <property type="entry name" value="PUA-like_sf"/>
</dbReference>
<evidence type="ECO:0000256" key="11">
    <source>
        <dbReference type="RuleBase" id="RU000591"/>
    </source>
</evidence>
<dbReference type="Proteomes" id="UP000033140">
    <property type="component" value="Unassembled WGS sequence"/>
</dbReference>
<dbReference type="GO" id="GO:0030163">
    <property type="term" value="P:protein catabolic process"/>
    <property type="evidence" value="ECO:0007669"/>
    <property type="project" value="InterPro"/>
</dbReference>
<dbReference type="GO" id="GO:0016887">
    <property type="term" value="F:ATP hydrolysis activity"/>
    <property type="evidence" value="ECO:0007669"/>
    <property type="project" value="InterPro"/>
</dbReference>
<dbReference type="InterPro" id="IPR004815">
    <property type="entry name" value="Lon_bac/euk-typ"/>
</dbReference>
<keyword evidence="5 7" id="KW-0067">ATP-binding</keyword>
<dbReference type="InterPro" id="IPR020568">
    <property type="entry name" value="Ribosomal_Su5_D2-typ_SF"/>
</dbReference>
<dbReference type="GO" id="GO:0004252">
    <property type="term" value="F:serine-type endopeptidase activity"/>
    <property type="evidence" value="ECO:0007669"/>
    <property type="project" value="UniProtKB-UniRule"/>
</dbReference>
<proteinExistence type="inferred from homology"/>
<dbReference type="PROSITE" id="PS51786">
    <property type="entry name" value="LON_PROTEOLYTIC"/>
    <property type="match status" value="1"/>
</dbReference>
<dbReference type="InterPro" id="IPR003593">
    <property type="entry name" value="AAA+_ATPase"/>
</dbReference>
<feature type="domain" description="Lon N-terminal" evidence="14">
    <location>
        <begin position="44"/>
        <end position="265"/>
    </location>
</feature>
<dbReference type="SUPFAM" id="SSF54211">
    <property type="entry name" value="Ribosomal protein S5 domain 2-like"/>
    <property type="match status" value="1"/>
</dbReference>
<dbReference type="InterPro" id="IPR003111">
    <property type="entry name" value="Lon_prtase_N"/>
</dbReference>
<dbReference type="OMA" id="EYFLHQQ"/>
<dbReference type="InterPro" id="IPR027417">
    <property type="entry name" value="P-loop_NTPase"/>
</dbReference>
<keyword evidence="3 7" id="KW-0378">Hydrolase</keyword>
<feature type="active site" evidence="8 10">
    <location>
        <position position="814"/>
    </location>
</feature>
<dbReference type="Pfam" id="PF02190">
    <property type="entry name" value="LON_substr_bdg"/>
    <property type="match status" value="1"/>
</dbReference>
<dbReference type="GO" id="GO:0006508">
    <property type="term" value="P:proteolysis"/>
    <property type="evidence" value="ECO:0007669"/>
    <property type="project" value="UniProtKB-KW"/>
</dbReference>
<dbReference type="Gene3D" id="1.20.5.5270">
    <property type="match status" value="1"/>
</dbReference>
<evidence type="ECO:0000256" key="9">
    <source>
        <dbReference type="PIRSR" id="PIRSR001174-2"/>
    </source>
</evidence>
<reference evidence="15 16" key="3">
    <citation type="journal article" date="2015" name="Genome Announc.">
        <title>Draft Genome Sequence of the Archiascomycetous Yeast Saitoella complicata.</title>
        <authorList>
            <person name="Yamauchi K."/>
            <person name="Kondo S."/>
            <person name="Hamamoto M."/>
            <person name="Takahashi Y."/>
            <person name="Ogura Y."/>
            <person name="Hayashi T."/>
            <person name="Nishida H."/>
        </authorList>
    </citation>
    <scope>NUCLEOTIDE SEQUENCE [LARGE SCALE GENOMIC DNA]</scope>
    <source>
        <strain evidence="15 16">NRRL Y-17804</strain>
    </source>
</reference>
<dbReference type="PROSITE" id="PS01046">
    <property type="entry name" value="LON_SER"/>
    <property type="match status" value="1"/>
</dbReference>
<dbReference type="SMART" id="SM00382">
    <property type="entry name" value="AAA"/>
    <property type="match status" value="1"/>
</dbReference>
<dbReference type="Gene3D" id="2.30.130.40">
    <property type="entry name" value="LON domain-like"/>
    <property type="match status" value="1"/>
</dbReference>
<evidence type="ECO:0000256" key="8">
    <source>
        <dbReference type="PIRSR" id="PIRSR001174-1"/>
    </source>
</evidence>
<dbReference type="AlphaFoldDB" id="A0A0E9NMB2"/>
<organism evidence="15 16">
    <name type="scientific">Saitoella complicata (strain BCRC 22490 / CBS 7301 / JCM 7358 / NBRC 10748 / NRRL Y-17804)</name>
    <dbReference type="NCBI Taxonomy" id="698492"/>
    <lineage>
        <taxon>Eukaryota</taxon>
        <taxon>Fungi</taxon>
        <taxon>Dikarya</taxon>
        <taxon>Ascomycota</taxon>
        <taxon>Taphrinomycotina</taxon>
        <taxon>Taphrinomycotina incertae sedis</taxon>
        <taxon>Saitoella</taxon>
    </lineage>
</organism>
<dbReference type="Gene3D" id="3.40.50.300">
    <property type="entry name" value="P-loop containing nucleotide triphosphate hydrolases"/>
    <property type="match status" value="1"/>
</dbReference>
<dbReference type="NCBIfam" id="TIGR00763">
    <property type="entry name" value="lon"/>
    <property type="match status" value="1"/>
</dbReference>
<evidence type="ECO:0000256" key="1">
    <source>
        <dbReference type="ARBA" id="ARBA00022670"/>
    </source>
</evidence>
<reference evidence="15 16" key="1">
    <citation type="journal article" date="2011" name="J. Gen. Appl. Microbiol.">
        <title>Draft genome sequencing of the enigmatic yeast Saitoella complicata.</title>
        <authorList>
            <person name="Nishida H."/>
            <person name="Hamamoto M."/>
            <person name="Sugiyama J."/>
        </authorList>
    </citation>
    <scope>NUCLEOTIDE SEQUENCE [LARGE SCALE GENOMIC DNA]</scope>
    <source>
        <strain evidence="15 16">NRRL Y-17804</strain>
    </source>
</reference>
<dbReference type="Pfam" id="PF05362">
    <property type="entry name" value="Lon_C"/>
    <property type="match status" value="1"/>
</dbReference>
<dbReference type="PANTHER" id="PTHR10046">
    <property type="entry name" value="ATP DEPENDENT LON PROTEASE FAMILY MEMBER"/>
    <property type="match status" value="1"/>
</dbReference>
<dbReference type="InterPro" id="IPR008268">
    <property type="entry name" value="Peptidase_S16_AS"/>
</dbReference>
<dbReference type="CDD" id="cd19500">
    <property type="entry name" value="RecA-like_Lon"/>
    <property type="match status" value="1"/>
</dbReference>
<keyword evidence="1 7" id="KW-0645">Protease</keyword>
<evidence type="ECO:0000256" key="5">
    <source>
        <dbReference type="ARBA" id="ARBA00022840"/>
    </source>
</evidence>
<name>A0A0E9NMB2_SAICN</name>
<dbReference type="EMBL" id="BACD03000039">
    <property type="protein sequence ID" value="GAO50974.1"/>
    <property type="molecule type" value="Genomic_DNA"/>
</dbReference>
<evidence type="ECO:0000256" key="4">
    <source>
        <dbReference type="ARBA" id="ARBA00022825"/>
    </source>
</evidence>
<dbReference type="Pfam" id="PF00004">
    <property type="entry name" value="AAA"/>
    <property type="match status" value="1"/>
</dbReference>
<evidence type="ECO:0000313" key="15">
    <source>
        <dbReference type="EMBL" id="GAO50974.1"/>
    </source>
</evidence>
<dbReference type="InterPro" id="IPR003959">
    <property type="entry name" value="ATPase_AAA_core"/>
</dbReference>
<dbReference type="FunFam" id="1.20.5.5270:FF:000002">
    <property type="entry name" value="Lon protease homolog"/>
    <property type="match status" value="1"/>
</dbReference>
<accession>A0A0E9NMB2</accession>
<dbReference type="InterPro" id="IPR014721">
    <property type="entry name" value="Ribsml_uS5_D2-typ_fold_subgr"/>
</dbReference>
<dbReference type="InterPro" id="IPR054594">
    <property type="entry name" value="Lon_lid"/>
</dbReference>
<dbReference type="STRING" id="698492.A0A0E9NMB2"/>
<gene>
    <name evidence="15" type="ORF">G7K_5090-t1</name>
</gene>
<dbReference type="SUPFAM" id="SSF88697">
    <property type="entry name" value="PUA domain-like"/>
    <property type="match status" value="1"/>
</dbReference>
<dbReference type="InterPro" id="IPR008269">
    <property type="entry name" value="Lon_proteolytic"/>
</dbReference>
<keyword evidence="6" id="KW-0576">Peroxisome</keyword>
<dbReference type="PIRSF" id="PIRSF001174">
    <property type="entry name" value="Lon_proteas"/>
    <property type="match status" value="1"/>
</dbReference>
<dbReference type="InterPro" id="IPR027065">
    <property type="entry name" value="Lon_Prtase"/>
</dbReference>
<dbReference type="Pfam" id="PF22667">
    <property type="entry name" value="Lon_lid"/>
    <property type="match status" value="1"/>
</dbReference>
<dbReference type="PROSITE" id="PS51787">
    <property type="entry name" value="LON_N"/>
    <property type="match status" value="1"/>
</dbReference>
<sequence length="920" mass="101163">MFEAAVAVACATWTDRAWGTAFIQHIRIEPKAMMSRKLYLPNSLPLMALSPRSIVLPGLIHRFSTAQSIEPERAVGLLDYVFEKMQDEDEVDKVLVGVVPVKNDGTKITAGEEGGVEMCEVGCVARIIRLERTDDEHYTAVLEGISRFRIQSTQPTPNEIFLTAKVQHIFEQHIQPTDIAAHALLERLRTSADKLLTAMKLPTTTITRRLKEIIGKTNATNAGAVADLIVGMLADIEFKDKLKVLDAWPITERLQTVIDILESRVEKLKVEEDIKGSVQDSLQKRSREFYLRQQLEAIRNELAATKKTGTKGGKDDEEDEDDLAALKKKIETGTLPPEVKKVCTRELKRLQQIPPQQAEHNLIHTYLSTLLSIPWTQGTEDKVDKEMVARARKIMDEDHYGLGRVKKRLVEFLAVVRLKALNTSAIAGALANEKMEGDAISVPKKGEKSVTDVKAGQRGVEERKHTTADRAPILLLVGPPGVGKTSLARSVASALGRKFHRISLGGVRDEAEIRGHRRTYVGALPGVLVQALRKVQVNNPVILLDEIDKLGQRSHNGDPSAAMLEVLDPEQNWSFTDHYVALPVDLSKVLFIATANSLETIPAALLDRMETIEVPGYTYPEKLKIAQKYLVPKQCAANGLRPEQVVLGEDVVTKVATGWTREAGVRGLERELGSVVRAKAVQYAEVHDKDGGRGYGYDPVVKAEDLEKILGVQKFVDEIAERVHRPGVITGLAYSGSGNGGILLIEATDMAGSGRLQLTGNLKEVIKESAQVALSWVKSNASVLGLCAEGENPVKERDIHIHCPAGAIPKDGPSAGIAMTLAIISLLSHRRVDPHTAMTGEMTLRGSVLPIGGVKEKVIGAHRAGITKVLLPAWNRKDVEGEDGVPEDVRNDVRFVYVKTMWDVLREMWPDFSGIHVARL</sequence>
<evidence type="ECO:0000259" key="13">
    <source>
        <dbReference type="PROSITE" id="PS51786"/>
    </source>
</evidence>
<feature type="active site" evidence="8 10">
    <location>
        <position position="857"/>
    </location>
</feature>
<feature type="binding site" evidence="9">
    <location>
        <begin position="478"/>
        <end position="485"/>
    </location>
    <ligand>
        <name>ATP</name>
        <dbReference type="ChEBI" id="CHEBI:30616"/>
    </ligand>
</feature>
<evidence type="ECO:0000256" key="3">
    <source>
        <dbReference type="ARBA" id="ARBA00022801"/>
    </source>
</evidence>
<dbReference type="SMART" id="SM00464">
    <property type="entry name" value="LON"/>
    <property type="match status" value="1"/>
</dbReference>
<evidence type="ECO:0000259" key="14">
    <source>
        <dbReference type="PROSITE" id="PS51787"/>
    </source>
</evidence>
<reference evidence="15 16" key="2">
    <citation type="journal article" date="2014" name="J. Gen. Appl. Microbiol.">
        <title>The early diverging ascomycetous budding yeast Saitoella complicata has three histone deacetylases belonging to the Clr6, Hos2, and Rpd3 lineages.</title>
        <authorList>
            <person name="Nishida H."/>
            <person name="Matsumoto T."/>
            <person name="Kondo S."/>
            <person name="Hamamoto M."/>
            <person name="Yoshikawa H."/>
        </authorList>
    </citation>
    <scope>NUCLEOTIDE SEQUENCE [LARGE SCALE GENOMIC DNA]</scope>
    <source>
        <strain evidence="15 16">NRRL Y-17804</strain>
    </source>
</reference>
<dbReference type="EC" id="3.4.21.-" evidence="7 12"/>
<dbReference type="Gene3D" id="1.10.8.60">
    <property type="match status" value="1"/>
</dbReference>
<protein>
    <recommendedName>
        <fullName evidence="7 12">Lon protease homolog</fullName>
        <ecNumber evidence="7 12">3.4.21.-</ecNumber>
    </recommendedName>
</protein>
<comment type="similarity">
    <text evidence="7 10 11">Belongs to the peptidase S16 family.</text>
</comment>
<evidence type="ECO:0000256" key="7">
    <source>
        <dbReference type="PIRNR" id="PIRNR001174"/>
    </source>
</evidence>
<dbReference type="FunFam" id="1.10.8.60:FF:000091">
    <property type="entry name" value="Lon protease homolog 2, peroxisomal"/>
    <property type="match status" value="1"/>
</dbReference>
<keyword evidence="4 7" id="KW-0720">Serine protease</keyword>
<evidence type="ECO:0000256" key="10">
    <source>
        <dbReference type="PROSITE-ProRule" id="PRU01122"/>
    </source>
</evidence>
<keyword evidence="2 7" id="KW-0547">Nucleotide-binding</keyword>
<dbReference type="GO" id="GO:0004176">
    <property type="term" value="F:ATP-dependent peptidase activity"/>
    <property type="evidence" value="ECO:0007669"/>
    <property type="project" value="UniProtKB-UniRule"/>
</dbReference>